<dbReference type="Gene3D" id="3.40.190.150">
    <property type="entry name" value="Bordetella uptake gene, domain 1"/>
    <property type="match status" value="1"/>
</dbReference>
<dbReference type="AlphaFoldDB" id="A0A1K0ILV0"/>
<protein>
    <recommendedName>
        <fullName evidence="4">Tripartite tricarboxylate transporter substrate binding protein</fullName>
    </recommendedName>
</protein>
<accession>A0A1K0ILV0</accession>
<dbReference type="RefSeq" id="WP_340528137.1">
    <property type="nucleotide sequence ID" value="NZ_FMSH01000406.1"/>
</dbReference>
<dbReference type="Pfam" id="PF03401">
    <property type="entry name" value="TctC"/>
    <property type="match status" value="1"/>
</dbReference>
<dbReference type="PANTHER" id="PTHR42928:SF5">
    <property type="entry name" value="BLR1237 PROTEIN"/>
    <property type="match status" value="1"/>
</dbReference>
<evidence type="ECO:0000256" key="1">
    <source>
        <dbReference type="ARBA" id="ARBA00006987"/>
    </source>
</evidence>
<evidence type="ECO:0000313" key="3">
    <source>
        <dbReference type="EMBL" id="SCU86887.1"/>
    </source>
</evidence>
<feature type="chain" id="PRO_5012520946" description="Tripartite tricarboxylate transporter substrate binding protein" evidence="2">
    <location>
        <begin position="32"/>
        <end position="146"/>
    </location>
</feature>
<evidence type="ECO:0000256" key="2">
    <source>
        <dbReference type="SAM" id="SignalP"/>
    </source>
</evidence>
<organism evidence="3">
    <name type="scientific">Cupriavidus necator</name>
    <name type="common">Alcaligenes eutrophus</name>
    <name type="synonym">Ralstonia eutropha</name>
    <dbReference type="NCBI Taxonomy" id="106590"/>
    <lineage>
        <taxon>Bacteria</taxon>
        <taxon>Pseudomonadati</taxon>
        <taxon>Pseudomonadota</taxon>
        <taxon>Betaproteobacteria</taxon>
        <taxon>Burkholderiales</taxon>
        <taxon>Burkholderiaceae</taxon>
        <taxon>Cupriavidus</taxon>
    </lineage>
</organism>
<sequence length="146" mass="15523">MRGLAIRARRKLPALLAGLAGLAWLHLAALAQPAAAQAYPERPVRIVSPARVSVLKDVPTVAEAGMPDASFNSWVGLFAPAGTPPAVVDKLARLRLDFVNSPEATAHYAARGVVPYPANGAELRKTIAEDQQSWKRMIALAGIEPE</sequence>
<name>A0A1K0ILV0_CUPNE</name>
<gene>
    <name evidence="3" type="ORF">CNECB9_4640004</name>
</gene>
<proteinExistence type="inferred from homology"/>
<evidence type="ECO:0008006" key="4">
    <source>
        <dbReference type="Google" id="ProtNLM"/>
    </source>
</evidence>
<dbReference type="InterPro" id="IPR005064">
    <property type="entry name" value="BUG"/>
</dbReference>
<feature type="signal peptide" evidence="2">
    <location>
        <begin position="1"/>
        <end position="31"/>
    </location>
</feature>
<dbReference type="EMBL" id="FMSH01000406">
    <property type="protein sequence ID" value="SCU86887.1"/>
    <property type="molecule type" value="Genomic_DNA"/>
</dbReference>
<dbReference type="PANTHER" id="PTHR42928">
    <property type="entry name" value="TRICARBOXYLATE-BINDING PROTEIN"/>
    <property type="match status" value="1"/>
</dbReference>
<dbReference type="Gene3D" id="3.40.190.10">
    <property type="entry name" value="Periplasmic binding protein-like II"/>
    <property type="match status" value="1"/>
</dbReference>
<reference evidence="3" key="1">
    <citation type="submission" date="2016-09" db="EMBL/GenBank/DDBJ databases">
        <authorList>
            <person name="Capua I."/>
            <person name="De Benedictis P."/>
            <person name="Joannis T."/>
            <person name="Lombin L.H."/>
            <person name="Cattoli G."/>
        </authorList>
    </citation>
    <scope>NUCLEOTIDE SEQUENCE</scope>
    <source>
        <strain evidence="3">B9</strain>
    </source>
</reference>
<keyword evidence="2" id="KW-0732">Signal</keyword>
<comment type="similarity">
    <text evidence="1">Belongs to the UPF0065 (bug) family.</text>
</comment>
<dbReference type="InterPro" id="IPR042100">
    <property type="entry name" value="Bug_dom1"/>
</dbReference>